<keyword evidence="6" id="KW-0486">Methionine biosynthesis</keyword>
<feature type="site" description="Important for substrate specificity" evidence="6">
    <location>
        <position position="192"/>
    </location>
</feature>
<dbReference type="GO" id="GO:0019281">
    <property type="term" value="P:L-methionine biosynthetic process from homoserine via O-succinyl-L-homoserine and cystathionine"/>
    <property type="evidence" value="ECO:0007669"/>
    <property type="project" value="InterPro"/>
</dbReference>
<comment type="pathway">
    <text evidence="6">Amino-acid biosynthesis; L-methionine biosynthesis via de novo pathway; O-succinyl-L-homoserine from L-homoserine: step 1/1.</text>
</comment>
<evidence type="ECO:0000313" key="9">
    <source>
        <dbReference type="Proteomes" id="UP000295937"/>
    </source>
</evidence>
<dbReference type="PANTHER" id="PTHR20919:SF0">
    <property type="entry name" value="HOMOSERINE O-SUCCINYLTRANSFERASE"/>
    <property type="match status" value="1"/>
</dbReference>
<sequence>MPIIVPNCLPAVKLLRNENIFVITSSSSRVWETRPLKILILNLMPKKIETENQLLRLISNSPLQIDVKLLRINGHQSRNTSSEHLNNFYCQLDNVYNDNFDGLIVTGAPLGLIDFKDVSYWSQIKNIFFWAKEHVTSMLFICWAAQAALNIFYGIPKKIRHDKLFGVFNHRLLNSNDLLIRGFDNKFFVPHSRYADFSIQLIINNTDLQLHAVLEEPFSNVYLMSSTDKRLVFITGHPEYDLLTLSDEYHRDFNLGTLCKKPCNYFPKDNTELLPNITWRSHGNLLFSNWLNHYVYQTTCSNLLDMNLIS</sequence>
<comment type="caution">
    <text evidence="6">Lacks conserved residue(s) required for the propagation of feature annotation.</text>
</comment>
<dbReference type="RefSeq" id="WP_136132413.1">
    <property type="nucleotide sequence ID" value="NZ_PDKR01000002.1"/>
</dbReference>
<gene>
    <name evidence="6" type="primary">metAS</name>
    <name evidence="8" type="ORF">CRV09_01575</name>
</gene>
<keyword evidence="2 6" id="KW-0963">Cytoplasm</keyword>
<dbReference type="CDD" id="cd03131">
    <property type="entry name" value="GATase1_HTS"/>
    <property type="match status" value="1"/>
</dbReference>
<dbReference type="SUPFAM" id="SSF52317">
    <property type="entry name" value="Class I glutamine amidotransferase-like"/>
    <property type="match status" value="1"/>
</dbReference>
<keyword evidence="5 6" id="KW-0012">Acyltransferase</keyword>
<dbReference type="AlphaFoldDB" id="A0A2P5T1W7"/>
<dbReference type="GO" id="GO:0008899">
    <property type="term" value="F:homoserine O-succinyltransferase activity"/>
    <property type="evidence" value="ECO:0007669"/>
    <property type="project" value="UniProtKB-EC"/>
</dbReference>
<comment type="catalytic activity">
    <reaction evidence="6">
        <text>L-homoserine + succinyl-CoA = O-succinyl-L-homoserine + CoA</text>
        <dbReference type="Rhea" id="RHEA:22008"/>
        <dbReference type="ChEBI" id="CHEBI:57287"/>
        <dbReference type="ChEBI" id="CHEBI:57292"/>
        <dbReference type="ChEBI" id="CHEBI:57476"/>
        <dbReference type="ChEBI" id="CHEBI:57661"/>
        <dbReference type="EC" id="2.3.1.46"/>
    </reaction>
</comment>
<dbReference type="InterPro" id="IPR005697">
    <property type="entry name" value="HST_MetA"/>
</dbReference>
<dbReference type="InterPro" id="IPR029062">
    <property type="entry name" value="Class_I_gatase-like"/>
</dbReference>
<feature type="binding site" evidence="6">
    <location>
        <position position="251"/>
    </location>
    <ligand>
        <name>substrate</name>
    </ligand>
</feature>
<comment type="subcellular location">
    <subcellularLocation>
        <location evidence="1 6">Cytoplasm</location>
    </subcellularLocation>
</comment>
<dbReference type="InterPro" id="IPR033752">
    <property type="entry name" value="MetA_family"/>
</dbReference>
<organism evidence="8 9">
    <name type="scientific">Candidatus Pantoea edessiphila</name>
    <dbReference type="NCBI Taxonomy" id="2044610"/>
    <lineage>
        <taxon>Bacteria</taxon>
        <taxon>Pseudomonadati</taxon>
        <taxon>Pseudomonadota</taxon>
        <taxon>Gammaproteobacteria</taxon>
        <taxon>Enterobacterales</taxon>
        <taxon>Erwiniaceae</taxon>
        <taxon>Pantoea</taxon>
    </lineage>
</organism>
<keyword evidence="3 6" id="KW-0028">Amino-acid biosynthesis</keyword>
<comment type="caution">
    <text evidence="8">The sequence shown here is derived from an EMBL/GenBank/DDBJ whole genome shotgun (WGS) entry which is preliminary data.</text>
</comment>
<evidence type="ECO:0000313" key="8">
    <source>
        <dbReference type="EMBL" id="PPI88577.1"/>
    </source>
</evidence>
<protein>
    <recommendedName>
        <fullName evidence="6">Homoserine O-succinyltransferase</fullName>
        <shortName evidence="6">HST</shortName>
        <ecNumber evidence="6">2.3.1.46</ecNumber>
    </recommendedName>
    <alternativeName>
        <fullName evidence="6">Homoserine transsuccinylase</fullName>
        <shortName evidence="6">HTS</shortName>
    </alternativeName>
</protein>
<reference evidence="8 9" key="1">
    <citation type="journal article" date="2018" name="Genome Biol. Evol.">
        <title>Cladogenesis and Genomic Streamlining in Extracellular Endosymbionts of Tropical Stink Bugs.</title>
        <authorList>
            <person name="Otero-Bravo A."/>
            <person name="Goffredi S."/>
            <person name="Sabree Z.L."/>
        </authorList>
    </citation>
    <scope>NUCLEOTIDE SEQUENCE [LARGE SCALE GENOMIC DNA]</scope>
    <source>
        <strain evidence="8 9">SoEO</strain>
    </source>
</reference>
<dbReference type="EC" id="2.3.1.46" evidence="6"/>
<accession>A0A2P5T1W7</accession>
<comment type="similarity">
    <text evidence="6">Belongs to the MetA family.</text>
</comment>
<feature type="site" description="Important for acyl-CoA specificity" evidence="6">
    <location>
        <position position="111"/>
    </location>
</feature>
<feature type="active site" description="Acyl-thioester intermediate" evidence="6 7">
    <location>
        <position position="142"/>
    </location>
</feature>
<dbReference type="PANTHER" id="PTHR20919">
    <property type="entry name" value="HOMOSERINE O-SUCCINYLTRANSFERASE"/>
    <property type="match status" value="1"/>
</dbReference>
<dbReference type="PIRSF" id="PIRSF000450">
    <property type="entry name" value="H_ser_succinyltr"/>
    <property type="match status" value="1"/>
</dbReference>
<feature type="active site" description="Proton acceptor" evidence="6">
    <location>
        <position position="237"/>
    </location>
</feature>
<dbReference type="Pfam" id="PF04204">
    <property type="entry name" value="HTS"/>
    <property type="match status" value="1"/>
</dbReference>
<evidence type="ECO:0000256" key="1">
    <source>
        <dbReference type="ARBA" id="ARBA00004496"/>
    </source>
</evidence>
<evidence type="ECO:0000256" key="3">
    <source>
        <dbReference type="ARBA" id="ARBA00022605"/>
    </source>
</evidence>
<dbReference type="UniPathway" id="UPA00051">
    <property type="reaction ID" value="UER00075"/>
</dbReference>
<feature type="active site" evidence="6">
    <location>
        <position position="239"/>
    </location>
</feature>
<feature type="binding site" evidence="6">
    <location>
        <position position="163"/>
    </location>
    <ligand>
        <name>substrate</name>
    </ligand>
</feature>
<dbReference type="EMBL" id="PDKR01000002">
    <property type="protein sequence ID" value="PPI88577.1"/>
    <property type="molecule type" value="Genomic_DNA"/>
</dbReference>
<dbReference type="HAMAP" id="MF_00295">
    <property type="entry name" value="MetA_acyltransf"/>
    <property type="match status" value="1"/>
</dbReference>
<dbReference type="OrthoDB" id="9772423at2"/>
<dbReference type="GO" id="GO:0005737">
    <property type="term" value="C:cytoplasm"/>
    <property type="evidence" value="ECO:0007669"/>
    <property type="project" value="UniProtKB-SubCell"/>
</dbReference>
<evidence type="ECO:0000256" key="4">
    <source>
        <dbReference type="ARBA" id="ARBA00022679"/>
    </source>
</evidence>
<dbReference type="GO" id="GO:0004414">
    <property type="term" value="F:homoserine O-acetyltransferase activity"/>
    <property type="evidence" value="ECO:0007669"/>
    <property type="project" value="UniProtKB-UniRule"/>
</dbReference>
<dbReference type="Gene3D" id="3.40.50.880">
    <property type="match status" value="1"/>
</dbReference>
<evidence type="ECO:0000256" key="2">
    <source>
        <dbReference type="ARBA" id="ARBA00022490"/>
    </source>
</evidence>
<keyword evidence="4 6" id="KW-0808">Transferase</keyword>
<evidence type="ECO:0000256" key="7">
    <source>
        <dbReference type="PIRSR" id="PIRSR000450-1"/>
    </source>
</evidence>
<dbReference type="FunFam" id="3.40.50.880:FF:000004">
    <property type="entry name" value="Homoserine O-succinyltransferase"/>
    <property type="match status" value="1"/>
</dbReference>
<name>A0A2P5T1W7_9GAMM</name>
<evidence type="ECO:0000256" key="6">
    <source>
        <dbReference type="HAMAP-Rule" id="MF_00295"/>
    </source>
</evidence>
<feature type="binding site" evidence="6">
    <location>
        <position position="192"/>
    </location>
    <ligand>
        <name>substrate</name>
    </ligand>
</feature>
<dbReference type="NCBIfam" id="TIGR01001">
    <property type="entry name" value="metA"/>
    <property type="match status" value="1"/>
</dbReference>
<evidence type="ECO:0000256" key="5">
    <source>
        <dbReference type="ARBA" id="ARBA00023315"/>
    </source>
</evidence>
<comment type="function">
    <text evidence="6">Transfers a succinyl group from succinyl-CoA to L-homoserine, forming succinyl-L-homoserine.</text>
</comment>
<proteinExistence type="inferred from homology"/>
<dbReference type="Proteomes" id="UP000295937">
    <property type="component" value="Unassembled WGS sequence"/>
</dbReference>